<feature type="compositionally biased region" description="Basic and acidic residues" evidence="4">
    <location>
        <begin position="435"/>
        <end position="452"/>
    </location>
</feature>
<name>A0A316YNX9_9BASI</name>
<feature type="compositionally biased region" description="Acidic residues" evidence="4">
    <location>
        <begin position="499"/>
        <end position="509"/>
    </location>
</feature>
<dbReference type="Proteomes" id="UP000245768">
    <property type="component" value="Unassembled WGS sequence"/>
</dbReference>
<feature type="compositionally biased region" description="Basic and acidic residues" evidence="4">
    <location>
        <begin position="334"/>
        <end position="345"/>
    </location>
</feature>
<proteinExistence type="predicted"/>
<evidence type="ECO:0000259" key="5">
    <source>
        <dbReference type="Pfam" id="PF07808"/>
    </source>
</evidence>
<reference evidence="6 7" key="1">
    <citation type="journal article" date="2018" name="Mol. Biol. Evol.">
        <title>Broad Genomic Sampling Reveals a Smut Pathogenic Ancestry of the Fungal Clade Ustilaginomycotina.</title>
        <authorList>
            <person name="Kijpornyongpan T."/>
            <person name="Mondo S.J."/>
            <person name="Barry K."/>
            <person name="Sandor L."/>
            <person name="Lee J."/>
            <person name="Lipzen A."/>
            <person name="Pangilinan J."/>
            <person name="LaButti K."/>
            <person name="Hainaut M."/>
            <person name="Henrissat B."/>
            <person name="Grigoriev I.V."/>
            <person name="Spatafora J.W."/>
            <person name="Aime M.C."/>
        </authorList>
    </citation>
    <scope>NUCLEOTIDE SEQUENCE [LARGE SCALE GENOMIC DNA]</scope>
    <source>
        <strain evidence="6 7">MCA 4198</strain>
    </source>
</reference>
<feature type="domain" description="RED-like N-terminal" evidence="5">
    <location>
        <begin position="70"/>
        <end position="190"/>
    </location>
</feature>
<dbReference type="EMBL" id="KZ819636">
    <property type="protein sequence ID" value="PWN90736.1"/>
    <property type="molecule type" value="Genomic_DNA"/>
</dbReference>
<dbReference type="GO" id="GO:0005634">
    <property type="term" value="C:nucleus"/>
    <property type="evidence" value="ECO:0007669"/>
    <property type="project" value="UniProtKB-SubCell"/>
</dbReference>
<dbReference type="Pfam" id="PF07808">
    <property type="entry name" value="RED_N"/>
    <property type="match status" value="1"/>
</dbReference>
<dbReference type="InParanoid" id="A0A316YNX9"/>
<gene>
    <name evidence="6" type="ORF">FA10DRAFT_279781</name>
</gene>
<evidence type="ECO:0000313" key="6">
    <source>
        <dbReference type="EMBL" id="PWN90736.1"/>
    </source>
</evidence>
<feature type="compositionally biased region" description="Basic and acidic residues" evidence="4">
    <location>
        <begin position="191"/>
        <end position="201"/>
    </location>
</feature>
<dbReference type="InterPro" id="IPR039896">
    <property type="entry name" value="Red-like"/>
</dbReference>
<feature type="compositionally biased region" description="Basic and acidic residues" evidence="4">
    <location>
        <begin position="87"/>
        <end position="98"/>
    </location>
</feature>
<dbReference type="AlphaFoldDB" id="A0A316YNX9"/>
<keyword evidence="3" id="KW-0175">Coiled coil</keyword>
<keyword evidence="7" id="KW-1185">Reference proteome</keyword>
<feature type="region of interest" description="Disordered" evidence="4">
    <location>
        <begin position="235"/>
        <end position="509"/>
    </location>
</feature>
<dbReference type="RefSeq" id="XP_025377934.1">
    <property type="nucleotide sequence ID" value="XM_025523566.1"/>
</dbReference>
<feature type="compositionally biased region" description="Basic residues" evidence="4">
    <location>
        <begin position="484"/>
        <end position="495"/>
    </location>
</feature>
<evidence type="ECO:0000256" key="4">
    <source>
        <dbReference type="SAM" id="MobiDB-lite"/>
    </source>
</evidence>
<evidence type="ECO:0000256" key="2">
    <source>
        <dbReference type="ARBA" id="ARBA00023242"/>
    </source>
</evidence>
<evidence type="ECO:0000313" key="7">
    <source>
        <dbReference type="Proteomes" id="UP000245768"/>
    </source>
</evidence>
<feature type="compositionally biased region" description="Basic and acidic residues" evidence="4">
    <location>
        <begin position="461"/>
        <end position="483"/>
    </location>
</feature>
<dbReference type="InterPro" id="IPR012916">
    <property type="entry name" value="RED_N"/>
</dbReference>
<feature type="compositionally biased region" description="Polar residues" evidence="4">
    <location>
        <begin position="1"/>
        <end position="15"/>
    </location>
</feature>
<protein>
    <recommendedName>
        <fullName evidence="5">RED-like N-terminal domain-containing protein</fullName>
    </recommendedName>
</protein>
<evidence type="ECO:0000256" key="3">
    <source>
        <dbReference type="SAM" id="Coils"/>
    </source>
</evidence>
<organism evidence="6 7">
    <name type="scientific">Acaromyces ingoldii</name>
    <dbReference type="NCBI Taxonomy" id="215250"/>
    <lineage>
        <taxon>Eukaryota</taxon>
        <taxon>Fungi</taxon>
        <taxon>Dikarya</taxon>
        <taxon>Basidiomycota</taxon>
        <taxon>Ustilaginomycotina</taxon>
        <taxon>Exobasidiomycetes</taxon>
        <taxon>Exobasidiales</taxon>
        <taxon>Cryptobasidiaceae</taxon>
        <taxon>Acaromyces</taxon>
    </lineage>
</organism>
<evidence type="ECO:0000256" key="1">
    <source>
        <dbReference type="ARBA" id="ARBA00004123"/>
    </source>
</evidence>
<accession>A0A316YNX9</accession>
<sequence length="509" mass="55890">MDQQAFRQLLSTPRSNDGGGSSHAEDRARMFGAAKKRRPAPPSSSSSSVPSATTDMRPRKLDRPHDGQHRDKGKQKSAAAAAYVDRAQARREGQDEVNEFREVEALREDFERRMAEAKTDEEREKLREQMAFLGGDAKHSVLVKGLDFALLEQQRAKASGLPEGENADDELEAAYGRPKMDGEGEGEGEGETEKQESKGAVEDSSTIGHKFKPIGVKSVQDKDEAPEYIWRDGKRMRKKKKKDKEAAEVVPPVTLEQAKETKQDSRMEIAPAPKKKTRVVKIKESKSTLQKTEDDESASKDVVMEKDSKEELGKGSTSSEEAAYARAESAAHTAEQENGKEDEVPKVGGVEGEDDDDEDIFADAGRWQGLDNDSDEEDEGRASGTVTAVPTAAAGKRDWFAKDLQKEQDQEEDAPVLPGGLNNIVANAKAATEAKNGEEKEVNGEERREGGEGRLQGFSDSKLDSHTARLLLDREQGRGDDGVKKKKGSKKRKKKGGDGDSEDDDDYED</sequence>
<feature type="region of interest" description="Disordered" evidence="4">
    <location>
        <begin position="157"/>
        <end position="218"/>
    </location>
</feature>
<feature type="compositionally biased region" description="Basic and acidic residues" evidence="4">
    <location>
        <begin position="56"/>
        <end position="70"/>
    </location>
</feature>
<dbReference type="OrthoDB" id="3366823at2759"/>
<comment type="subcellular location">
    <subcellularLocation>
        <location evidence="1">Nucleus</location>
    </subcellularLocation>
</comment>
<dbReference type="STRING" id="215250.A0A316YNX9"/>
<feature type="compositionally biased region" description="Low complexity" evidence="4">
    <location>
        <begin position="316"/>
        <end position="333"/>
    </location>
</feature>
<feature type="region of interest" description="Disordered" evidence="4">
    <location>
        <begin position="1"/>
        <end position="98"/>
    </location>
</feature>
<feature type="compositionally biased region" description="Acidic residues" evidence="4">
    <location>
        <begin position="351"/>
        <end position="361"/>
    </location>
</feature>
<feature type="compositionally biased region" description="Basic and acidic residues" evidence="4">
    <location>
        <begin position="257"/>
        <end position="267"/>
    </location>
</feature>
<keyword evidence="2" id="KW-0539">Nucleus</keyword>
<feature type="compositionally biased region" description="Low complexity" evidence="4">
    <location>
        <begin position="43"/>
        <end position="52"/>
    </location>
</feature>
<feature type="compositionally biased region" description="Basic and acidic residues" evidence="4">
    <location>
        <begin position="297"/>
        <end position="313"/>
    </location>
</feature>
<dbReference type="GeneID" id="37045482"/>
<feature type="compositionally biased region" description="Basic and acidic residues" evidence="4">
    <location>
        <begin position="395"/>
        <end position="408"/>
    </location>
</feature>
<feature type="coiled-coil region" evidence="3">
    <location>
        <begin position="100"/>
        <end position="127"/>
    </location>
</feature>
<feature type="compositionally biased region" description="Low complexity" evidence="4">
    <location>
        <begin position="382"/>
        <end position="394"/>
    </location>
</feature>
<dbReference type="PANTHER" id="PTHR12765">
    <property type="entry name" value="RED PROTEIN IK FACTOR CYTOKINE IK"/>
    <property type="match status" value="1"/>
</dbReference>